<evidence type="ECO:0000256" key="6">
    <source>
        <dbReference type="RuleBase" id="RU365095"/>
    </source>
</evidence>
<feature type="domain" description="Glucosamine/galactosamine-6-phosphate isomerase" evidence="7">
    <location>
        <begin position="11"/>
        <end position="228"/>
    </location>
</feature>
<dbReference type="EC" id="3.1.1.31" evidence="4 6"/>
<dbReference type="Pfam" id="PF01182">
    <property type="entry name" value="Glucosamine_iso"/>
    <property type="match status" value="1"/>
</dbReference>
<name>A0A1L8E1T4_9DIPT</name>
<dbReference type="GO" id="GO:0005975">
    <property type="term" value="P:carbohydrate metabolic process"/>
    <property type="evidence" value="ECO:0007669"/>
    <property type="project" value="UniProtKB-UniRule"/>
</dbReference>
<dbReference type="NCBIfam" id="TIGR01198">
    <property type="entry name" value="pgl"/>
    <property type="match status" value="1"/>
</dbReference>
<sequence>MSEKEIIRVSSEAEVIEKLAELVEKYAGEAIASKSSFSIGLSGGSLIKYLATGLPKIQTDWSKWKLFFCDERYVPVDSPDSTYGLYEKTLIPNTPLTAEHFLQIDLKLPLEECARDYERKIRDYFQEPTITPSFDLLLLGMGPDGHTCSLFPEHKLLGETSCLIAPIFDSPKPPPERVTMTLPLLNASKCCIFAMAGASKAEMVRRILKDAEDLPARRVQPQNGKLIWITDEGVGSQL</sequence>
<evidence type="ECO:0000313" key="8">
    <source>
        <dbReference type="EMBL" id="JAV12693.1"/>
    </source>
</evidence>
<dbReference type="FunFam" id="3.40.50.1360:FF:000005">
    <property type="entry name" value="6-phosphogluconolactonase"/>
    <property type="match status" value="1"/>
</dbReference>
<dbReference type="InterPro" id="IPR037171">
    <property type="entry name" value="NagB/RpiA_transferase-like"/>
</dbReference>
<comment type="function">
    <text evidence="6">Hydrolysis of 6-phosphogluconolactone to 6-phosphogluconate.</text>
</comment>
<dbReference type="CDD" id="cd01400">
    <property type="entry name" value="6PGL"/>
    <property type="match status" value="1"/>
</dbReference>
<dbReference type="UniPathway" id="UPA00115">
    <property type="reaction ID" value="UER00409"/>
</dbReference>
<dbReference type="PANTHER" id="PTHR11054">
    <property type="entry name" value="6-PHOSPHOGLUCONOLACTONASE"/>
    <property type="match status" value="1"/>
</dbReference>
<dbReference type="InterPro" id="IPR039104">
    <property type="entry name" value="6PGL"/>
</dbReference>
<dbReference type="GO" id="GO:0017057">
    <property type="term" value="F:6-phosphogluconolactonase activity"/>
    <property type="evidence" value="ECO:0007669"/>
    <property type="project" value="UniProtKB-UniRule"/>
</dbReference>
<evidence type="ECO:0000256" key="2">
    <source>
        <dbReference type="ARBA" id="ARBA00004961"/>
    </source>
</evidence>
<comment type="similarity">
    <text evidence="3 6">Belongs to the glucosamine/galactosamine-6-phosphate isomerase family. 6-phosphogluconolactonase subfamily.</text>
</comment>
<dbReference type="InterPro" id="IPR006148">
    <property type="entry name" value="Glc/Gal-6P_isomerase"/>
</dbReference>
<comment type="pathway">
    <text evidence="2 6">Carbohydrate degradation; pentose phosphate pathway; D-ribulose 5-phosphate from D-glucose 6-phosphate (oxidative stage): step 2/3.</text>
</comment>
<dbReference type="Gene3D" id="3.40.50.1360">
    <property type="match status" value="1"/>
</dbReference>
<accession>A0A1L8E1T4</accession>
<reference evidence="8" key="1">
    <citation type="submission" date="2016-12" db="EMBL/GenBank/DDBJ databases">
        <title>An insight into the sialome and mialome of the sand fly, Nyssomyia neivai.</title>
        <authorList>
            <person name="Sebastian V."/>
            <person name="Goulart T.M."/>
            <person name="Oliveira W."/>
            <person name="Calvo E."/>
            <person name="Oliveira L.F."/>
            <person name="Pinto M.C."/>
            <person name="Rosselino A.M."/>
            <person name="Ribeiro J.M."/>
        </authorList>
    </citation>
    <scope>NUCLEOTIDE SEQUENCE</scope>
</reference>
<dbReference type="PANTHER" id="PTHR11054:SF0">
    <property type="entry name" value="6-PHOSPHOGLUCONOLACTONASE"/>
    <property type="match status" value="1"/>
</dbReference>
<evidence type="ECO:0000256" key="5">
    <source>
        <dbReference type="ARBA" id="ARBA00022801"/>
    </source>
</evidence>
<dbReference type="InterPro" id="IPR005900">
    <property type="entry name" value="6-phosphogluconolactonase_DevB"/>
</dbReference>
<evidence type="ECO:0000256" key="3">
    <source>
        <dbReference type="ARBA" id="ARBA00010662"/>
    </source>
</evidence>
<dbReference type="SUPFAM" id="SSF100950">
    <property type="entry name" value="NagB/RpiA/CoA transferase-like"/>
    <property type="match status" value="1"/>
</dbReference>
<organism evidence="8">
    <name type="scientific">Nyssomyia neivai</name>
    <dbReference type="NCBI Taxonomy" id="330878"/>
    <lineage>
        <taxon>Eukaryota</taxon>
        <taxon>Metazoa</taxon>
        <taxon>Ecdysozoa</taxon>
        <taxon>Arthropoda</taxon>
        <taxon>Hexapoda</taxon>
        <taxon>Insecta</taxon>
        <taxon>Pterygota</taxon>
        <taxon>Neoptera</taxon>
        <taxon>Endopterygota</taxon>
        <taxon>Diptera</taxon>
        <taxon>Nematocera</taxon>
        <taxon>Psychodoidea</taxon>
        <taxon>Psychodidae</taxon>
        <taxon>Nyssomyia</taxon>
    </lineage>
</organism>
<comment type="catalytic activity">
    <reaction evidence="1 6">
        <text>6-phospho-D-glucono-1,5-lactone + H2O = 6-phospho-D-gluconate + H(+)</text>
        <dbReference type="Rhea" id="RHEA:12556"/>
        <dbReference type="ChEBI" id="CHEBI:15377"/>
        <dbReference type="ChEBI" id="CHEBI:15378"/>
        <dbReference type="ChEBI" id="CHEBI:57955"/>
        <dbReference type="ChEBI" id="CHEBI:58759"/>
        <dbReference type="EC" id="3.1.1.31"/>
    </reaction>
</comment>
<dbReference type="AlphaFoldDB" id="A0A1L8E1T4"/>
<evidence type="ECO:0000259" key="7">
    <source>
        <dbReference type="Pfam" id="PF01182"/>
    </source>
</evidence>
<keyword evidence="5 6" id="KW-0378">Hydrolase</keyword>
<protein>
    <recommendedName>
        <fullName evidence="4 6">6-phosphogluconolactonase</fullName>
        <shortName evidence="6">6PGL</shortName>
        <ecNumber evidence="4 6">3.1.1.31</ecNumber>
    </recommendedName>
</protein>
<dbReference type="GO" id="GO:0006098">
    <property type="term" value="P:pentose-phosphate shunt"/>
    <property type="evidence" value="ECO:0007669"/>
    <property type="project" value="UniProtKB-UniPathway"/>
</dbReference>
<evidence type="ECO:0000256" key="1">
    <source>
        <dbReference type="ARBA" id="ARBA00000832"/>
    </source>
</evidence>
<proteinExistence type="inferred from homology"/>
<evidence type="ECO:0000256" key="4">
    <source>
        <dbReference type="ARBA" id="ARBA00013198"/>
    </source>
</evidence>
<dbReference type="EMBL" id="GFDF01001391">
    <property type="protein sequence ID" value="JAV12693.1"/>
    <property type="molecule type" value="Transcribed_RNA"/>
</dbReference>